<reference evidence="1" key="2">
    <citation type="submission" date="2025-03" db="EMBL/GenBank/DDBJ databases">
        <authorList>
            <consortium name="ELIXIR-Norway"/>
            <consortium name="Elixir Norway"/>
        </authorList>
    </citation>
    <scope>NUCLEOTIDE SEQUENCE</scope>
</reference>
<dbReference type="Proteomes" id="UP001162501">
    <property type="component" value="Chromosome 1"/>
</dbReference>
<organism evidence="1 2">
    <name type="scientific">Rangifer tarandus platyrhynchus</name>
    <name type="common">Svalbard reindeer</name>
    <dbReference type="NCBI Taxonomy" id="3082113"/>
    <lineage>
        <taxon>Eukaryota</taxon>
        <taxon>Metazoa</taxon>
        <taxon>Chordata</taxon>
        <taxon>Craniata</taxon>
        <taxon>Vertebrata</taxon>
        <taxon>Euteleostomi</taxon>
        <taxon>Mammalia</taxon>
        <taxon>Eutheria</taxon>
        <taxon>Laurasiatheria</taxon>
        <taxon>Artiodactyla</taxon>
        <taxon>Ruminantia</taxon>
        <taxon>Pecora</taxon>
        <taxon>Cervidae</taxon>
        <taxon>Odocoileinae</taxon>
        <taxon>Rangifer</taxon>
    </lineage>
</organism>
<name>A0AC59Y3Y6_RANTA</name>
<sequence length="141" mass="14563">MGRELETGGGEVSSPLPPVSIPSPISPLTPRSSSPISCLPSPLPPPVSPLLPLSHLPSPSPLPSPSVSFSLSAEGMGDGGEVGRHGEGRWGEEGRGDKGKGRGDGGREMGEWWETGLPTPPPPPISPSLLSCSLISFRESW</sequence>
<evidence type="ECO:0000313" key="2">
    <source>
        <dbReference type="Proteomes" id="UP001162501"/>
    </source>
</evidence>
<gene>
    <name evidence="1" type="ORF">MRATA1EN22A_LOCUS1446</name>
</gene>
<accession>A0AC59Y3Y6</accession>
<evidence type="ECO:0000313" key="1">
    <source>
        <dbReference type="EMBL" id="CAM9358535.1"/>
    </source>
</evidence>
<reference evidence="1" key="1">
    <citation type="submission" date="2023-05" db="EMBL/GenBank/DDBJ databases">
        <authorList>
            <consortium name="ELIXIR-Norway"/>
        </authorList>
    </citation>
    <scope>NUCLEOTIDE SEQUENCE</scope>
</reference>
<proteinExistence type="predicted"/>
<protein>
    <submittedName>
        <fullName evidence="1">Uncharacterized protein</fullName>
    </submittedName>
</protein>
<dbReference type="EMBL" id="OX596085">
    <property type="protein sequence ID" value="CAM9358535.1"/>
    <property type="molecule type" value="Genomic_DNA"/>
</dbReference>